<dbReference type="GO" id="GO:0016887">
    <property type="term" value="F:ATP hydrolysis activity"/>
    <property type="evidence" value="ECO:0007669"/>
    <property type="project" value="InterPro"/>
</dbReference>
<dbReference type="PANTHER" id="PTHR23336">
    <property type="entry name" value="ZINC FINGER CW-TYPE COILED-COIL DOMAIN PROTEIN 3"/>
    <property type="match status" value="1"/>
</dbReference>
<keyword evidence="5" id="KW-0255">Endonuclease</keyword>
<comment type="subcellular location">
    <subcellularLocation>
        <location evidence="1">Nucleus</location>
    </subcellularLocation>
</comment>
<evidence type="ECO:0000256" key="12">
    <source>
        <dbReference type="ARBA" id="ARBA00023204"/>
    </source>
</evidence>
<dbReference type="Pfam" id="PF13589">
    <property type="entry name" value="HATPase_c_3"/>
    <property type="match status" value="1"/>
</dbReference>
<name>A0A2P5FA95_TREOI</name>
<keyword evidence="12" id="KW-0234">DNA repair</keyword>
<keyword evidence="8" id="KW-0862">Zinc</keyword>
<dbReference type="Proteomes" id="UP000237000">
    <property type="component" value="Unassembled WGS sequence"/>
</dbReference>
<evidence type="ECO:0000259" key="14">
    <source>
        <dbReference type="PROSITE" id="PS51050"/>
    </source>
</evidence>
<dbReference type="SUPFAM" id="SSF55874">
    <property type="entry name" value="ATPase domain of HSP90 chaperone/DNA topoisomerase II/histidine kinase"/>
    <property type="match status" value="1"/>
</dbReference>
<dbReference type="GO" id="GO:0005634">
    <property type="term" value="C:nucleus"/>
    <property type="evidence" value="ECO:0007669"/>
    <property type="project" value="UniProtKB-SubCell"/>
</dbReference>
<dbReference type="InterPro" id="IPR036890">
    <property type="entry name" value="HATPase_C_sf"/>
</dbReference>
<dbReference type="InterPro" id="IPR045261">
    <property type="entry name" value="MORC_ATPase"/>
</dbReference>
<dbReference type="GO" id="GO:0006325">
    <property type="term" value="P:chromatin organization"/>
    <property type="evidence" value="ECO:0007669"/>
    <property type="project" value="UniProtKB-KW"/>
</dbReference>
<dbReference type="GO" id="GO:0004519">
    <property type="term" value="F:endonuclease activity"/>
    <property type="evidence" value="ECO:0007669"/>
    <property type="project" value="UniProtKB-KW"/>
</dbReference>
<keyword evidence="7" id="KW-0863">Zinc-finger</keyword>
<reference evidence="16" key="1">
    <citation type="submission" date="2016-06" db="EMBL/GenBank/DDBJ databases">
        <title>Parallel loss of symbiosis genes in relatives of nitrogen-fixing non-legume Parasponia.</title>
        <authorList>
            <person name="Van Velzen R."/>
            <person name="Holmer R."/>
            <person name="Bu F."/>
            <person name="Rutten L."/>
            <person name="Van Zeijl A."/>
            <person name="Liu W."/>
            <person name="Santuari L."/>
            <person name="Cao Q."/>
            <person name="Sharma T."/>
            <person name="Shen D."/>
            <person name="Roswanjaya Y."/>
            <person name="Wardhani T."/>
            <person name="Kalhor M.S."/>
            <person name="Jansen J."/>
            <person name="Van den Hoogen J."/>
            <person name="Gungor B."/>
            <person name="Hartog M."/>
            <person name="Hontelez J."/>
            <person name="Verver J."/>
            <person name="Yang W.-C."/>
            <person name="Schijlen E."/>
            <person name="Repin R."/>
            <person name="Schilthuizen M."/>
            <person name="Schranz E."/>
            <person name="Heidstra R."/>
            <person name="Miyata K."/>
            <person name="Fedorova E."/>
            <person name="Kohlen W."/>
            <person name="Bisseling T."/>
            <person name="Smit S."/>
            <person name="Geurts R."/>
        </authorList>
    </citation>
    <scope>NUCLEOTIDE SEQUENCE [LARGE SCALE GENOMIC DNA]</scope>
    <source>
        <strain evidence="16">cv. RG33-2</strain>
    </source>
</reference>
<comment type="similarity">
    <text evidence="2">Belongs to the MORC ATPase protein family.</text>
</comment>
<dbReference type="Gene3D" id="3.30.565.10">
    <property type="entry name" value="Histidine kinase-like ATPase, C-terminal domain"/>
    <property type="match status" value="1"/>
</dbReference>
<evidence type="ECO:0000256" key="8">
    <source>
        <dbReference type="ARBA" id="ARBA00022833"/>
    </source>
</evidence>
<dbReference type="GO" id="GO:0006281">
    <property type="term" value="P:DNA repair"/>
    <property type="evidence" value="ECO:0007669"/>
    <property type="project" value="UniProtKB-KW"/>
</dbReference>
<keyword evidence="4" id="KW-0479">Metal-binding</keyword>
<keyword evidence="15" id="KW-0808">Transferase</keyword>
<evidence type="ECO:0000256" key="13">
    <source>
        <dbReference type="ARBA" id="ARBA00023242"/>
    </source>
</evidence>
<evidence type="ECO:0000256" key="2">
    <source>
        <dbReference type="ARBA" id="ARBA00007845"/>
    </source>
</evidence>
<dbReference type="InParanoid" id="A0A2P5FA95"/>
<comment type="caution">
    <text evidence="15">The sequence shown here is derived from an EMBL/GenBank/DDBJ whole genome shotgun (WGS) entry which is preliminary data.</text>
</comment>
<dbReference type="GO" id="GO:0031047">
    <property type="term" value="P:regulatory ncRNA-mediated gene silencing"/>
    <property type="evidence" value="ECO:0007669"/>
    <property type="project" value="UniProtKB-KW"/>
</dbReference>
<dbReference type="GO" id="GO:0031349">
    <property type="term" value="P:positive regulation of defense response"/>
    <property type="evidence" value="ECO:0007669"/>
    <property type="project" value="UniProtKB-ARBA"/>
</dbReference>
<keyword evidence="3" id="KW-0540">Nuclease</keyword>
<protein>
    <submittedName>
        <fullName evidence="15">Histidine kinase-like ATPase</fullName>
    </submittedName>
</protein>
<evidence type="ECO:0000256" key="3">
    <source>
        <dbReference type="ARBA" id="ARBA00022722"/>
    </source>
</evidence>
<keyword evidence="10" id="KW-0175">Coiled coil</keyword>
<evidence type="ECO:0000256" key="1">
    <source>
        <dbReference type="ARBA" id="ARBA00004123"/>
    </source>
</evidence>
<gene>
    <name evidence="15" type="ORF">TorRG33x02_094860</name>
</gene>
<dbReference type="GO" id="GO:0016301">
    <property type="term" value="F:kinase activity"/>
    <property type="evidence" value="ECO:0007669"/>
    <property type="project" value="UniProtKB-KW"/>
</dbReference>
<keyword evidence="6" id="KW-0227">DNA damage</keyword>
<dbReference type="Pfam" id="PF07496">
    <property type="entry name" value="zf-CW"/>
    <property type="match status" value="1"/>
</dbReference>
<dbReference type="GO" id="GO:0008270">
    <property type="term" value="F:zinc ion binding"/>
    <property type="evidence" value="ECO:0007669"/>
    <property type="project" value="UniProtKB-KW"/>
</dbReference>
<keyword evidence="9" id="KW-0156">Chromatin regulator</keyword>
<proteinExistence type="inferred from homology"/>
<evidence type="ECO:0000313" key="15">
    <source>
        <dbReference type="EMBL" id="PON94703.1"/>
    </source>
</evidence>
<keyword evidence="15" id="KW-0418">Kinase</keyword>
<evidence type="ECO:0000313" key="16">
    <source>
        <dbReference type="Proteomes" id="UP000237000"/>
    </source>
</evidence>
<dbReference type="Pfam" id="PF17942">
    <property type="entry name" value="Morc6_S5"/>
    <property type="match status" value="1"/>
</dbReference>
<accession>A0A2P5FA95</accession>
<sequence>MGDNLRETLCKGILKHHVLLTKDDKPICRTRCDNPPVQLPCRWSLDELVRRKNLSFIAGLPQFVLFPAAESDRDEREWGRFLSYVSKHNIVAVAKSELLEFYILPPSEGSEFDNVIIPDLRSRWTGGENYDNCFQNSFCKAHPVKEAERSLSLFKMRFPSPDHFVEELSGSAEMHVGRRDSVTNEDFHSSDHKFSETFRDQSHLSTSGRSLPCVQKQNGLLEKNYVRADPSYLKTLGQAHSAWIFGAIAELVDNARDAKATKLQISIEMIYSKRAGKDIPLLSVIDDGHGMSHQDVMIMTCFGHKQPEEDESERIGRFGVGFKTGAMRLGRDALVLTQTANSRSIAFLSQSLNEGKDNLEIPIVSYRRQGQVMEVDTSAQSEALAKYNLKAIKEFSPFNKYLIGEKASLFRERTGTQIYVWNLDEWGSDYSLEWCDELHTGSSSCQGDIYIRSRRTRSRPGQISQKVPLDYSLQSYLEVLFLVPRMKIYVQGSLVKSQPLAKSLNKTVVETGNIMGKRIPLALGRSQLEWERANCGIFLYWHGRLIEAYKRVGGMIHNADMGRGVIGVIDVTDLMNDGKGGVWVLNNKQGFQDCASYAHLERWLGHTADKYWDENFDELQMKRRNDLYKPDQEWVQCDKCRKWRMLSSDFDSKNLPLEWISHMISKIPHDETKSSGLSDRPHHLELQFLETPYRFDWKIGMNRFCYMKPFEQCCEIPEQKIASGVVTVSAKRSGYDYSVSITSGGDTKDSYKSIEEVSSSSIEGMRKRLPRACKKAR</sequence>
<keyword evidence="16" id="KW-1185">Reference proteome</keyword>
<dbReference type="EMBL" id="JXTC01000049">
    <property type="protein sequence ID" value="PON94703.1"/>
    <property type="molecule type" value="Genomic_DNA"/>
</dbReference>
<evidence type="ECO:0000256" key="4">
    <source>
        <dbReference type="ARBA" id="ARBA00022723"/>
    </source>
</evidence>
<feature type="domain" description="CW-type" evidence="14">
    <location>
        <begin position="628"/>
        <end position="722"/>
    </location>
</feature>
<dbReference type="InterPro" id="IPR041006">
    <property type="entry name" value="Morc_S5"/>
</dbReference>
<dbReference type="PANTHER" id="PTHR23336:SF11">
    <property type="entry name" value="OS06G0622000 PROTEIN"/>
    <property type="match status" value="1"/>
</dbReference>
<keyword evidence="11" id="KW-0943">RNA-mediated gene silencing</keyword>
<dbReference type="Gene3D" id="3.30.40.100">
    <property type="match status" value="1"/>
</dbReference>
<dbReference type="OrthoDB" id="757982at2759"/>
<evidence type="ECO:0000256" key="7">
    <source>
        <dbReference type="ARBA" id="ARBA00022771"/>
    </source>
</evidence>
<dbReference type="AlphaFoldDB" id="A0A2P5FA95"/>
<evidence type="ECO:0000256" key="11">
    <source>
        <dbReference type="ARBA" id="ARBA00023158"/>
    </source>
</evidence>
<organism evidence="15 16">
    <name type="scientific">Trema orientale</name>
    <name type="common">Charcoal tree</name>
    <name type="synonym">Celtis orientalis</name>
    <dbReference type="NCBI Taxonomy" id="63057"/>
    <lineage>
        <taxon>Eukaryota</taxon>
        <taxon>Viridiplantae</taxon>
        <taxon>Streptophyta</taxon>
        <taxon>Embryophyta</taxon>
        <taxon>Tracheophyta</taxon>
        <taxon>Spermatophyta</taxon>
        <taxon>Magnoliopsida</taxon>
        <taxon>eudicotyledons</taxon>
        <taxon>Gunneridae</taxon>
        <taxon>Pentapetalae</taxon>
        <taxon>rosids</taxon>
        <taxon>fabids</taxon>
        <taxon>Rosales</taxon>
        <taxon>Cannabaceae</taxon>
        <taxon>Trema</taxon>
    </lineage>
</organism>
<keyword evidence="3" id="KW-0378">Hydrolase</keyword>
<evidence type="ECO:0000256" key="9">
    <source>
        <dbReference type="ARBA" id="ARBA00022853"/>
    </source>
</evidence>
<evidence type="ECO:0000256" key="10">
    <source>
        <dbReference type="ARBA" id="ARBA00023054"/>
    </source>
</evidence>
<dbReference type="InterPro" id="IPR011124">
    <property type="entry name" value="Znf_CW"/>
</dbReference>
<dbReference type="PROSITE" id="PS51050">
    <property type="entry name" value="ZF_CW"/>
    <property type="match status" value="1"/>
</dbReference>
<evidence type="ECO:0000256" key="6">
    <source>
        <dbReference type="ARBA" id="ARBA00022763"/>
    </source>
</evidence>
<evidence type="ECO:0000256" key="5">
    <source>
        <dbReference type="ARBA" id="ARBA00022759"/>
    </source>
</evidence>
<keyword evidence="13" id="KW-0539">Nucleus</keyword>